<protein>
    <submittedName>
        <fullName evidence="2">Uncharacterized protein</fullName>
    </submittedName>
</protein>
<name>A0AAN6P8F9_9PEZI</name>
<evidence type="ECO:0000313" key="3">
    <source>
        <dbReference type="Proteomes" id="UP001303115"/>
    </source>
</evidence>
<dbReference type="EMBL" id="MU854516">
    <property type="protein sequence ID" value="KAK4033669.1"/>
    <property type="molecule type" value="Genomic_DNA"/>
</dbReference>
<feature type="compositionally biased region" description="Basic residues" evidence="1">
    <location>
        <begin position="442"/>
        <end position="453"/>
    </location>
</feature>
<feature type="compositionally biased region" description="Gly residues" evidence="1">
    <location>
        <begin position="456"/>
        <end position="470"/>
    </location>
</feature>
<feature type="region of interest" description="Disordered" evidence="1">
    <location>
        <begin position="321"/>
        <end position="407"/>
    </location>
</feature>
<sequence>MSDNSNPCDICGADREDDGFCLECDWNSAPDGEWEYQGFFEEWLESPEVTRAQDADLDPGNFAVGDFDAGNFTLTSDDVNESSNQDEVNNDVNLAGGAGNLPSPALTLPTIDKHQPDGHQLDSHQPCGEAASWDQVADAFDGTPVSQVAQGFDYPQANGQGYGNLHTGQGLRPIPNANSVRNHVLQGHDAGMSYQNFIGNHRQFDLNTGTLNQASYGFQGPQSTFHNPNNAQLGPNLGPFADQTPGQFLQGYHNPQLSTNWPAQNYTTAMPTFNPGMAPSQFTQAPLANPQAAQHPLGHGTFFITHDLPYVAPGQGFFDTPIPQLAPAPPAAPRGTPTPLFQPFNLPQGLPMPSQGHRHHEEEDDEEEEDDPLPSTQKQRPNPTPAPGKKGTGQGTGKKGLGKRGRQNAHLHSVGLCIWCKQANPDLRHKGCPKCLPERAARTARWRRDKARRAAGEGGDGAGDDGAGGE</sequence>
<dbReference type="Proteomes" id="UP001303115">
    <property type="component" value="Unassembled WGS sequence"/>
</dbReference>
<feature type="region of interest" description="Disordered" evidence="1">
    <location>
        <begin position="427"/>
        <end position="470"/>
    </location>
</feature>
<evidence type="ECO:0000313" key="2">
    <source>
        <dbReference type="EMBL" id="KAK4033669.1"/>
    </source>
</evidence>
<feature type="compositionally biased region" description="Acidic residues" evidence="1">
    <location>
        <begin position="362"/>
        <end position="372"/>
    </location>
</feature>
<feature type="compositionally biased region" description="Gly residues" evidence="1">
    <location>
        <begin position="390"/>
        <end position="399"/>
    </location>
</feature>
<organism evidence="2 3">
    <name type="scientific">Parachaetomium inaequale</name>
    <dbReference type="NCBI Taxonomy" id="2588326"/>
    <lineage>
        <taxon>Eukaryota</taxon>
        <taxon>Fungi</taxon>
        <taxon>Dikarya</taxon>
        <taxon>Ascomycota</taxon>
        <taxon>Pezizomycotina</taxon>
        <taxon>Sordariomycetes</taxon>
        <taxon>Sordariomycetidae</taxon>
        <taxon>Sordariales</taxon>
        <taxon>Chaetomiaceae</taxon>
        <taxon>Parachaetomium</taxon>
    </lineage>
</organism>
<dbReference type="AlphaFoldDB" id="A0AAN6P8F9"/>
<evidence type="ECO:0000256" key="1">
    <source>
        <dbReference type="SAM" id="MobiDB-lite"/>
    </source>
</evidence>
<comment type="caution">
    <text evidence="2">The sequence shown here is derived from an EMBL/GenBank/DDBJ whole genome shotgun (WGS) entry which is preliminary data.</text>
</comment>
<reference evidence="3" key="1">
    <citation type="journal article" date="2023" name="Mol. Phylogenet. Evol.">
        <title>Genome-scale phylogeny and comparative genomics of the fungal order Sordariales.</title>
        <authorList>
            <person name="Hensen N."/>
            <person name="Bonometti L."/>
            <person name="Westerberg I."/>
            <person name="Brannstrom I.O."/>
            <person name="Guillou S."/>
            <person name="Cros-Aarteil S."/>
            <person name="Calhoun S."/>
            <person name="Haridas S."/>
            <person name="Kuo A."/>
            <person name="Mondo S."/>
            <person name="Pangilinan J."/>
            <person name="Riley R."/>
            <person name="LaButti K."/>
            <person name="Andreopoulos B."/>
            <person name="Lipzen A."/>
            <person name="Chen C."/>
            <person name="Yan M."/>
            <person name="Daum C."/>
            <person name="Ng V."/>
            <person name="Clum A."/>
            <person name="Steindorff A."/>
            <person name="Ohm R.A."/>
            <person name="Martin F."/>
            <person name="Silar P."/>
            <person name="Natvig D.O."/>
            <person name="Lalanne C."/>
            <person name="Gautier V."/>
            <person name="Ament-Velasquez S.L."/>
            <person name="Kruys A."/>
            <person name="Hutchinson M.I."/>
            <person name="Powell A.J."/>
            <person name="Barry K."/>
            <person name="Miller A.N."/>
            <person name="Grigoriev I.V."/>
            <person name="Debuchy R."/>
            <person name="Gladieux P."/>
            <person name="Hiltunen Thoren M."/>
            <person name="Johannesson H."/>
        </authorList>
    </citation>
    <scope>NUCLEOTIDE SEQUENCE [LARGE SCALE GENOMIC DNA]</scope>
    <source>
        <strain evidence="3">CBS 284.82</strain>
    </source>
</reference>
<keyword evidence="3" id="KW-1185">Reference proteome</keyword>
<proteinExistence type="predicted"/>
<gene>
    <name evidence="2" type="ORF">C8A01DRAFT_39861</name>
</gene>
<accession>A0AAN6P8F9</accession>